<protein>
    <submittedName>
        <fullName evidence="2 3">Uncharacterized protein LOC106061590 isoform X1</fullName>
    </submittedName>
</protein>
<accession>A0A9W3B8Y3</accession>
<dbReference type="RefSeq" id="XP_055895909.1">
    <property type="nucleotide sequence ID" value="XM_056039934.1"/>
</dbReference>
<dbReference type="RefSeq" id="XP_055895913.1">
    <property type="nucleotide sequence ID" value="XM_056039938.1"/>
</dbReference>
<evidence type="ECO:0000313" key="9">
    <source>
        <dbReference type="RefSeq" id="XP_055895913.1"/>
    </source>
</evidence>
<dbReference type="RefSeq" id="XP_055895912.1">
    <property type="nucleotide sequence ID" value="XM_056039937.1"/>
</dbReference>
<dbReference type="OrthoDB" id="6217307at2759"/>
<evidence type="ECO:0000313" key="2">
    <source>
        <dbReference type="RefSeq" id="XP_055895906.1"/>
    </source>
</evidence>
<evidence type="ECO:0000313" key="3">
    <source>
        <dbReference type="RefSeq" id="XP_055895907.1"/>
    </source>
</evidence>
<evidence type="ECO:0000313" key="7">
    <source>
        <dbReference type="RefSeq" id="XP_055895911.1"/>
    </source>
</evidence>
<sequence>MMRTYQEVSDVVYRLHKLDKIMGLLNTILMDIGLMKKKGELWVEEKESLSYTEVKQFLSEKTEEIYGDLLFKANKTLAKLRDLNLNSKQVEDVDQIIVLKEASSSKDCSIDELTGLNPTSVRPDNVHQAITFNDTDSLCEEFHCHATSQSDVQCDYNCLHIIGQHEQQISDAGKTDHRKYLKECSRNPGHTKFIPVNAFGLYHLPEGHRDKDLYDLIKAAADLTVKVSVTMTSPHRPEFLPNTEIPYFLYNKRGGQHLRTGTGFINEIRRNTMGSCPCNTCKQTSQKNKVCCNITIWTATNLVFDDIEANNMLLTLFYDDQDGLEIELKVIAIESSHDVSRDICWIQFNTCGEIIVERLQRAITLFDDACTKVNKKYTQSKKMDKLMFIISHPHGCYKQVSIGHWNDKLKMGSGFKLTHTAGTCQGSAGARVHCVENDDYWVYCGRSKSGLQYSCC</sequence>
<dbReference type="AlphaFoldDB" id="A0A9W3B8Y3"/>
<dbReference type="RefSeq" id="XP_055895910.1">
    <property type="nucleotide sequence ID" value="XM_056039935.1"/>
</dbReference>
<evidence type="ECO:0000313" key="11">
    <source>
        <dbReference type="RefSeq" id="XP_055895915.1"/>
    </source>
</evidence>
<dbReference type="GeneID" id="106061590"/>
<dbReference type="RefSeq" id="XP_055895908.1">
    <property type="nucleotide sequence ID" value="XM_056039933.1"/>
</dbReference>
<evidence type="ECO:0000313" key="1">
    <source>
        <dbReference type="Proteomes" id="UP001165740"/>
    </source>
</evidence>
<organism evidence="1 2">
    <name type="scientific">Biomphalaria glabrata</name>
    <name type="common">Bloodfluke planorb</name>
    <name type="synonym">Freshwater snail</name>
    <dbReference type="NCBI Taxonomy" id="6526"/>
    <lineage>
        <taxon>Eukaryota</taxon>
        <taxon>Metazoa</taxon>
        <taxon>Spiralia</taxon>
        <taxon>Lophotrochozoa</taxon>
        <taxon>Mollusca</taxon>
        <taxon>Gastropoda</taxon>
        <taxon>Heterobranchia</taxon>
        <taxon>Euthyneura</taxon>
        <taxon>Panpulmonata</taxon>
        <taxon>Hygrophila</taxon>
        <taxon>Lymnaeoidea</taxon>
        <taxon>Planorbidae</taxon>
        <taxon>Biomphalaria</taxon>
    </lineage>
</organism>
<proteinExistence type="predicted"/>
<reference evidence="2 3" key="1">
    <citation type="submission" date="2025-04" db="UniProtKB">
        <authorList>
            <consortium name="RefSeq"/>
        </authorList>
    </citation>
    <scope>IDENTIFICATION</scope>
</reference>
<dbReference type="RefSeq" id="XP_055895915.1">
    <property type="nucleotide sequence ID" value="XM_056039940.1"/>
</dbReference>
<keyword evidence="1" id="KW-1185">Reference proteome</keyword>
<evidence type="ECO:0000313" key="6">
    <source>
        <dbReference type="RefSeq" id="XP_055895910.1"/>
    </source>
</evidence>
<dbReference type="Proteomes" id="UP001165740">
    <property type="component" value="Chromosome 9"/>
</dbReference>
<evidence type="ECO:0000313" key="4">
    <source>
        <dbReference type="RefSeq" id="XP_055895908.1"/>
    </source>
</evidence>
<evidence type="ECO:0000313" key="5">
    <source>
        <dbReference type="RefSeq" id="XP_055895909.1"/>
    </source>
</evidence>
<dbReference type="RefSeq" id="XP_055895906.1">
    <property type="nucleotide sequence ID" value="XM_056039931.1"/>
</dbReference>
<gene>
    <name evidence="2 3 4 5 6 7 8 9 10 11" type="primary">LOC106061590</name>
</gene>
<dbReference type="RefSeq" id="XP_055895914.1">
    <property type="nucleotide sequence ID" value="XM_056039939.1"/>
</dbReference>
<evidence type="ECO:0000313" key="8">
    <source>
        <dbReference type="RefSeq" id="XP_055895912.1"/>
    </source>
</evidence>
<dbReference type="RefSeq" id="XP_055895911.1">
    <property type="nucleotide sequence ID" value="XM_056039936.1"/>
</dbReference>
<dbReference type="RefSeq" id="XP_055895907.1">
    <property type="nucleotide sequence ID" value="XM_056039932.1"/>
</dbReference>
<name>A0A9W3B8Y3_BIOGL</name>
<evidence type="ECO:0000313" key="10">
    <source>
        <dbReference type="RefSeq" id="XP_055895914.1"/>
    </source>
</evidence>